<dbReference type="EMBL" id="FUYR01000003">
    <property type="protein sequence ID" value="SKB83415.1"/>
    <property type="molecule type" value="Genomic_DNA"/>
</dbReference>
<reference evidence="4" key="1">
    <citation type="submission" date="2017-02" db="EMBL/GenBank/DDBJ databases">
        <authorList>
            <person name="Varghese N."/>
            <person name="Submissions S."/>
        </authorList>
    </citation>
    <scope>NUCLEOTIDE SEQUENCE [LARGE SCALE GENOMIC DNA]</scope>
    <source>
        <strain evidence="4">DSM 22385</strain>
    </source>
</reference>
<feature type="signal peptide" evidence="1">
    <location>
        <begin position="1"/>
        <end position="22"/>
    </location>
</feature>
<feature type="domain" description="Organic solvent tolerance-like N-terminal" evidence="2">
    <location>
        <begin position="30"/>
        <end position="77"/>
    </location>
</feature>
<name>A0A1T5EHY2_9SPHI</name>
<keyword evidence="1" id="KW-0732">Signal</keyword>
<evidence type="ECO:0000256" key="1">
    <source>
        <dbReference type="SAM" id="SignalP"/>
    </source>
</evidence>
<dbReference type="AlphaFoldDB" id="A0A1T5EHY2"/>
<accession>A0A1T5EHY2</accession>
<dbReference type="Pfam" id="PF03968">
    <property type="entry name" value="LptD_N"/>
    <property type="match status" value="1"/>
</dbReference>
<keyword evidence="4" id="KW-1185">Reference proteome</keyword>
<evidence type="ECO:0000313" key="3">
    <source>
        <dbReference type="EMBL" id="SKB83415.1"/>
    </source>
</evidence>
<feature type="chain" id="PRO_5013341276" evidence="1">
    <location>
        <begin position="23"/>
        <end position="116"/>
    </location>
</feature>
<evidence type="ECO:0000313" key="4">
    <source>
        <dbReference type="Proteomes" id="UP000189981"/>
    </source>
</evidence>
<protein>
    <submittedName>
        <fullName evidence="3">OstA-like protein</fullName>
    </submittedName>
</protein>
<dbReference type="Proteomes" id="UP000189981">
    <property type="component" value="Unassembled WGS sequence"/>
</dbReference>
<proteinExistence type="predicted"/>
<dbReference type="InterPro" id="IPR005653">
    <property type="entry name" value="OstA-like_N"/>
</dbReference>
<evidence type="ECO:0000259" key="2">
    <source>
        <dbReference type="Pfam" id="PF03968"/>
    </source>
</evidence>
<organism evidence="3 4">
    <name type="scientific">Daejeonella lutea</name>
    <dbReference type="NCBI Taxonomy" id="572036"/>
    <lineage>
        <taxon>Bacteria</taxon>
        <taxon>Pseudomonadati</taxon>
        <taxon>Bacteroidota</taxon>
        <taxon>Sphingobacteriia</taxon>
        <taxon>Sphingobacteriales</taxon>
        <taxon>Sphingobacteriaceae</taxon>
        <taxon>Daejeonella</taxon>
    </lineage>
</organism>
<sequence>MINTMKGITLILFMFMCTAVYAQKPGKLTSGEMKYSAADSIVTDTENNTIHLYGKASFQDNNVSFQADNILIDKRSNKIIGTGLIVVTSAQAVKSHADAKNRILRYTIGERVVTIE</sequence>
<dbReference type="STRING" id="572036.SAMN05661099_3019"/>
<gene>
    <name evidence="3" type="ORF">SAMN05661099_3019</name>
</gene>